<keyword evidence="3 12" id="KW-0575">Peroxidase</keyword>
<dbReference type="Pfam" id="PF14376">
    <property type="entry name" value="Haem_bd"/>
    <property type="match status" value="1"/>
</dbReference>
<evidence type="ECO:0000313" key="13">
    <source>
        <dbReference type="Proteomes" id="UP000254848"/>
    </source>
</evidence>
<sequence>MTKITKLLGAVVTVGVVGYLGLAGYAYYFDHQRTTMPTTKPASAQDLKVLETLSQHGCDYCHTPSAGLPFYANLPIAKQLMEYDVNLGYKSFNLTPVRESLINGKPAPESDLAKIEWVMQHETMPPTRFNAVHWSGSMSKEDTAVMLNWVKSQREAYYAAADVSGDMRNEPIQPLPRTLPVNAEKVALGFRLYHDPRLSGDNSISCAHCHQLGAGGVDGLKTSVGVGGQVGPINAPTVFNSVFNVEQFWDGRAPDLQAQAGGPPLNPIEMASKSWDEIIAKLDQDPVLKQDFTAVYPQGFTGDTITDAIAEFEKTLITPDSPFDRYLRGEKEALTAQQVRGYQLFKDNKCATCHSGKIMGGRSYEPLGLKTDYEFGEITDADTGRFNVTKEERDRLRQKVPTLRNVALTAPYYHRGDVATLDEAVKKMLKYQVGTSLPQKDVDDIVAFLNSLNGVYTPYPIKQ</sequence>
<keyword evidence="8 9" id="KW-0408">Iron</keyword>
<comment type="subcellular location">
    <subcellularLocation>
        <location evidence="1">Cell envelope</location>
    </subcellularLocation>
</comment>
<keyword evidence="5 9" id="KW-0479">Metal-binding</keyword>
<dbReference type="FunFam" id="1.10.760.10:FF:000007">
    <property type="entry name" value="Cytochrome c peroxidase"/>
    <property type="match status" value="1"/>
</dbReference>
<dbReference type="GO" id="GO:0009055">
    <property type="term" value="F:electron transfer activity"/>
    <property type="evidence" value="ECO:0007669"/>
    <property type="project" value="InterPro"/>
</dbReference>
<evidence type="ECO:0000256" key="8">
    <source>
        <dbReference type="ARBA" id="ARBA00023004"/>
    </source>
</evidence>
<keyword evidence="13" id="KW-1185">Reference proteome</keyword>
<dbReference type="Gene3D" id="1.10.760.10">
    <property type="entry name" value="Cytochrome c-like domain"/>
    <property type="match status" value="2"/>
</dbReference>
<evidence type="ECO:0000256" key="2">
    <source>
        <dbReference type="ARBA" id="ARBA00022448"/>
    </source>
</evidence>
<dbReference type="Pfam" id="PF03150">
    <property type="entry name" value="CCP_MauG"/>
    <property type="match status" value="1"/>
</dbReference>
<dbReference type="GO" id="GO:0030313">
    <property type="term" value="C:cell envelope"/>
    <property type="evidence" value="ECO:0007669"/>
    <property type="project" value="UniProtKB-SubCell"/>
</dbReference>
<evidence type="ECO:0000256" key="4">
    <source>
        <dbReference type="ARBA" id="ARBA00022617"/>
    </source>
</evidence>
<dbReference type="GO" id="GO:0004130">
    <property type="term" value="F:cytochrome-c peroxidase activity"/>
    <property type="evidence" value="ECO:0007669"/>
    <property type="project" value="TreeGrafter"/>
</dbReference>
<dbReference type="GO" id="GO:0046872">
    <property type="term" value="F:metal ion binding"/>
    <property type="evidence" value="ECO:0007669"/>
    <property type="project" value="UniProtKB-KW"/>
</dbReference>
<dbReference type="PROSITE" id="PS51007">
    <property type="entry name" value="CYTC"/>
    <property type="match status" value="2"/>
</dbReference>
<dbReference type="RefSeq" id="WP_115456898.1">
    <property type="nucleotide sequence ID" value="NZ_QRAP01000001.1"/>
</dbReference>
<dbReference type="FunFam" id="1.10.760.10:FF:000004">
    <property type="entry name" value="Cytochrome c peroxidase"/>
    <property type="match status" value="1"/>
</dbReference>
<keyword evidence="4 9" id="KW-0349">Heme</keyword>
<dbReference type="PANTHER" id="PTHR30600:SF7">
    <property type="entry name" value="CYTOCHROME C PEROXIDASE-RELATED"/>
    <property type="match status" value="1"/>
</dbReference>
<evidence type="ECO:0000259" key="11">
    <source>
        <dbReference type="PROSITE" id="PS51007"/>
    </source>
</evidence>
<keyword evidence="7" id="KW-0560">Oxidoreductase</keyword>
<evidence type="ECO:0000313" key="12">
    <source>
        <dbReference type="EMBL" id="RDK97151.1"/>
    </source>
</evidence>
<dbReference type="InterPro" id="IPR009056">
    <property type="entry name" value="Cyt_c-like_dom"/>
</dbReference>
<keyword evidence="6" id="KW-0249">Electron transport</keyword>
<evidence type="ECO:0000256" key="6">
    <source>
        <dbReference type="ARBA" id="ARBA00022982"/>
    </source>
</evidence>
<dbReference type="Proteomes" id="UP000254848">
    <property type="component" value="Unassembled WGS sequence"/>
</dbReference>
<dbReference type="InterPro" id="IPR025992">
    <property type="entry name" value="Haem-bd"/>
</dbReference>
<dbReference type="InterPro" id="IPR051395">
    <property type="entry name" value="Cytochrome_c_Peroxidase/MauG"/>
</dbReference>
<dbReference type="EMBL" id="QRAP01000001">
    <property type="protein sequence ID" value="RDK97151.1"/>
    <property type="molecule type" value="Genomic_DNA"/>
</dbReference>
<feature type="domain" description="Cytochrome c" evidence="11">
    <location>
        <begin position="336"/>
        <end position="453"/>
    </location>
</feature>
<accession>A0A370R3Z9</accession>
<evidence type="ECO:0000256" key="10">
    <source>
        <dbReference type="SAM" id="Phobius"/>
    </source>
</evidence>
<keyword evidence="10" id="KW-0472">Membrane</keyword>
<keyword evidence="2" id="KW-0813">Transport</keyword>
<feature type="domain" description="Cytochrome c" evidence="11">
    <location>
        <begin position="184"/>
        <end position="320"/>
    </location>
</feature>
<dbReference type="GO" id="GO:0020037">
    <property type="term" value="F:heme binding"/>
    <property type="evidence" value="ECO:0007669"/>
    <property type="project" value="InterPro"/>
</dbReference>
<dbReference type="InterPro" id="IPR004852">
    <property type="entry name" value="Di-haem_cyt_c_peroxidsae"/>
</dbReference>
<evidence type="ECO:0000256" key="3">
    <source>
        <dbReference type="ARBA" id="ARBA00022559"/>
    </source>
</evidence>
<evidence type="ECO:0000256" key="1">
    <source>
        <dbReference type="ARBA" id="ARBA00004196"/>
    </source>
</evidence>
<evidence type="ECO:0000256" key="5">
    <source>
        <dbReference type="ARBA" id="ARBA00022723"/>
    </source>
</evidence>
<evidence type="ECO:0000256" key="9">
    <source>
        <dbReference type="PROSITE-ProRule" id="PRU00433"/>
    </source>
</evidence>
<reference evidence="12 13" key="1">
    <citation type="submission" date="2018-07" db="EMBL/GenBank/DDBJ databases">
        <title>Genomic Encyclopedia of Type Strains, Phase IV (KMG-IV): sequencing the most valuable type-strain genomes for metagenomic binning, comparative biology and taxonomic classification.</title>
        <authorList>
            <person name="Goeker M."/>
        </authorList>
    </citation>
    <scope>NUCLEOTIDE SEQUENCE [LARGE SCALE GENOMIC DNA]</scope>
    <source>
        <strain evidence="12 13">DSM 103736</strain>
    </source>
</reference>
<dbReference type="Pfam" id="PF00034">
    <property type="entry name" value="Cytochrom_C"/>
    <property type="match status" value="1"/>
</dbReference>
<dbReference type="OrthoDB" id="9805202at2"/>
<dbReference type="SMART" id="SM01235">
    <property type="entry name" value="Haem_bd"/>
    <property type="match status" value="1"/>
</dbReference>
<dbReference type="AlphaFoldDB" id="A0A370R3Z9"/>
<proteinExistence type="predicted"/>
<protein>
    <submittedName>
        <fullName evidence="12">Cytochrome c peroxidase</fullName>
    </submittedName>
</protein>
<dbReference type="InterPro" id="IPR036909">
    <property type="entry name" value="Cyt_c-like_dom_sf"/>
</dbReference>
<gene>
    <name evidence="12" type="ORF">C8D90_101596</name>
</gene>
<comment type="caution">
    <text evidence="12">The sequence shown here is derived from an EMBL/GenBank/DDBJ whole genome shotgun (WGS) entry which is preliminary data.</text>
</comment>
<feature type="transmembrane region" description="Helical" evidence="10">
    <location>
        <begin position="7"/>
        <end position="28"/>
    </location>
</feature>
<dbReference type="PANTHER" id="PTHR30600">
    <property type="entry name" value="CYTOCHROME C PEROXIDASE-RELATED"/>
    <property type="match status" value="1"/>
</dbReference>
<evidence type="ECO:0000256" key="7">
    <source>
        <dbReference type="ARBA" id="ARBA00023002"/>
    </source>
</evidence>
<keyword evidence="10" id="KW-0812">Transmembrane</keyword>
<dbReference type="SUPFAM" id="SSF46626">
    <property type="entry name" value="Cytochrome c"/>
    <property type="match status" value="2"/>
</dbReference>
<keyword evidence="10" id="KW-1133">Transmembrane helix</keyword>
<name>A0A370R3Z9_9GAMM</name>
<organism evidence="12 13">
    <name type="scientific">Enterobacillus tribolii</name>
    <dbReference type="NCBI Taxonomy" id="1487935"/>
    <lineage>
        <taxon>Bacteria</taxon>
        <taxon>Pseudomonadati</taxon>
        <taxon>Pseudomonadota</taxon>
        <taxon>Gammaproteobacteria</taxon>
        <taxon>Enterobacterales</taxon>
        <taxon>Hafniaceae</taxon>
        <taxon>Enterobacillus</taxon>
    </lineage>
</organism>